<evidence type="ECO:0000256" key="7">
    <source>
        <dbReference type="SAM" id="SignalP"/>
    </source>
</evidence>
<dbReference type="GO" id="GO:0015627">
    <property type="term" value="C:type II protein secretion system complex"/>
    <property type="evidence" value="ECO:0007669"/>
    <property type="project" value="TreeGrafter"/>
</dbReference>
<dbReference type="PANTHER" id="PTHR30332">
    <property type="entry name" value="PROBABLE GENERAL SECRETION PATHWAY PROTEIN D"/>
    <property type="match status" value="1"/>
</dbReference>
<evidence type="ECO:0000313" key="12">
    <source>
        <dbReference type="Proteomes" id="UP000008721"/>
    </source>
</evidence>
<evidence type="ECO:0000259" key="9">
    <source>
        <dbReference type="Pfam" id="PF03958"/>
    </source>
</evidence>
<dbReference type="AlphaFoldDB" id="E4TXH7"/>
<evidence type="ECO:0000259" key="10">
    <source>
        <dbReference type="Pfam" id="PF21305"/>
    </source>
</evidence>
<dbReference type="Pfam" id="PF21305">
    <property type="entry name" value="type_II_gspD_N0"/>
    <property type="match status" value="1"/>
</dbReference>
<organism evidence="11 12">
    <name type="scientific">Sulfuricurvum kujiense (strain ATCC BAA-921 / DSM 16994 / JCM 11577 / YK-1)</name>
    <dbReference type="NCBI Taxonomy" id="709032"/>
    <lineage>
        <taxon>Bacteria</taxon>
        <taxon>Pseudomonadati</taxon>
        <taxon>Campylobacterota</taxon>
        <taxon>Epsilonproteobacteria</taxon>
        <taxon>Campylobacterales</taxon>
        <taxon>Sulfurimonadaceae</taxon>
        <taxon>Sulfuricurvum</taxon>
    </lineage>
</organism>
<dbReference type="OrthoDB" id="9775455at2"/>
<dbReference type="InterPro" id="IPR038591">
    <property type="entry name" value="NolW-like_sf"/>
</dbReference>
<name>E4TXH7_SULKY</name>
<dbReference type="InterPro" id="IPR050810">
    <property type="entry name" value="Bact_Secretion_Sys_Channel"/>
</dbReference>
<evidence type="ECO:0000256" key="4">
    <source>
        <dbReference type="ARBA" id="ARBA00023136"/>
    </source>
</evidence>
<feature type="chain" id="PRO_5003190042" evidence="7">
    <location>
        <begin position="21"/>
        <end position="535"/>
    </location>
</feature>
<dbReference type="PROSITE" id="PS00875">
    <property type="entry name" value="T2SP_D"/>
    <property type="match status" value="1"/>
</dbReference>
<keyword evidence="3 7" id="KW-0732">Signal</keyword>
<feature type="signal peptide" evidence="7">
    <location>
        <begin position="1"/>
        <end position="20"/>
    </location>
</feature>
<protein>
    <submittedName>
        <fullName evidence="11">Type II and III secretion system protein</fullName>
    </submittedName>
</protein>
<accession>E4TXH7</accession>
<evidence type="ECO:0000256" key="5">
    <source>
        <dbReference type="RuleBase" id="RU004003"/>
    </source>
</evidence>
<keyword evidence="2" id="KW-0812">Transmembrane</keyword>
<dbReference type="Pfam" id="PF03958">
    <property type="entry name" value="Secretin_N"/>
    <property type="match status" value="1"/>
</dbReference>
<feature type="domain" description="GspD-like N0" evidence="10">
    <location>
        <begin position="32"/>
        <end position="97"/>
    </location>
</feature>
<dbReference type="Gene3D" id="3.55.50.30">
    <property type="match status" value="1"/>
</dbReference>
<feature type="domain" description="NolW-like" evidence="9">
    <location>
        <begin position="189"/>
        <end position="258"/>
    </location>
</feature>
<evidence type="ECO:0000313" key="11">
    <source>
        <dbReference type="EMBL" id="ADR33886.1"/>
    </source>
</evidence>
<dbReference type="InterPro" id="IPR049371">
    <property type="entry name" value="GspD-like_N0"/>
</dbReference>
<dbReference type="HOGENOM" id="CLU_006756_1_0_7"/>
<dbReference type="InterPro" id="IPR004845">
    <property type="entry name" value="T2SS_GspD_CS"/>
</dbReference>
<dbReference type="EMBL" id="CP002355">
    <property type="protein sequence ID" value="ADR33886.1"/>
    <property type="molecule type" value="Genomic_DNA"/>
</dbReference>
<feature type="domain" description="Type II/III secretion system secretin-like" evidence="8">
    <location>
        <begin position="337"/>
        <end position="497"/>
    </location>
</feature>
<evidence type="ECO:0000256" key="3">
    <source>
        <dbReference type="ARBA" id="ARBA00022729"/>
    </source>
</evidence>
<gene>
    <name evidence="11" type="ordered locus">Sulku_1223</name>
</gene>
<dbReference type="PANTHER" id="PTHR30332:SF24">
    <property type="entry name" value="SECRETIN GSPD-RELATED"/>
    <property type="match status" value="1"/>
</dbReference>
<dbReference type="PRINTS" id="PR00811">
    <property type="entry name" value="BCTERIALGSPD"/>
</dbReference>
<keyword evidence="4" id="KW-0472">Membrane</keyword>
<reference evidence="11 12" key="1">
    <citation type="journal article" date="2012" name="Stand. Genomic Sci.">
        <title>Complete genome sequence of the sulfur compounds oxidizing chemolithoautotroph Sulfuricurvum kujiense type strain (YK-1(T)).</title>
        <authorList>
            <person name="Han C."/>
            <person name="Kotsyurbenko O."/>
            <person name="Chertkov O."/>
            <person name="Held B."/>
            <person name="Lapidus A."/>
            <person name="Nolan M."/>
            <person name="Lucas S."/>
            <person name="Hammon N."/>
            <person name="Deshpande S."/>
            <person name="Cheng J.F."/>
            <person name="Tapia R."/>
            <person name="Goodwin L.A."/>
            <person name="Pitluck S."/>
            <person name="Liolios K."/>
            <person name="Pagani I."/>
            <person name="Ivanova N."/>
            <person name="Mavromatis K."/>
            <person name="Mikhailova N."/>
            <person name="Pati A."/>
            <person name="Chen A."/>
            <person name="Palaniappan K."/>
            <person name="Land M."/>
            <person name="Hauser L."/>
            <person name="Chang Y.J."/>
            <person name="Jeffries C.D."/>
            <person name="Brambilla E.M."/>
            <person name="Rohde M."/>
            <person name="Spring S."/>
            <person name="Sikorski J."/>
            <person name="Goker M."/>
            <person name="Woyke T."/>
            <person name="Bristow J."/>
            <person name="Eisen J.A."/>
            <person name="Markowitz V."/>
            <person name="Hugenholtz P."/>
            <person name="Kyrpides N.C."/>
            <person name="Klenk H.P."/>
            <person name="Detter J.C."/>
        </authorList>
    </citation>
    <scope>NUCLEOTIDE SEQUENCE [LARGE SCALE GENOMIC DNA]</scope>
    <source>
        <strain evidence="12">ATCC BAA-921 / DSM 16994 / JCM 11577 / YK-1</strain>
    </source>
</reference>
<comment type="subcellular location">
    <subcellularLocation>
        <location evidence="6">Cell outer membrane</location>
    </subcellularLocation>
    <subcellularLocation>
        <location evidence="1">Membrane</location>
    </subcellularLocation>
</comment>
<evidence type="ECO:0000259" key="8">
    <source>
        <dbReference type="Pfam" id="PF00263"/>
    </source>
</evidence>
<evidence type="ECO:0000256" key="6">
    <source>
        <dbReference type="RuleBase" id="RU004004"/>
    </source>
</evidence>
<evidence type="ECO:0000256" key="1">
    <source>
        <dbReference type="ARBA" id="ARBA00004370"/>
    </source>
</evidence>
<keyword evidence="6" id="KW-0813">Transport</keyword>
<proteinExistence type="inferred from homology"/>
<comment type="similarity">
    <text evidence="5">Belongs to the bacterial secretin family.</text>
</comment>
<sequence>MKSSVKTVFLSLALSFSLSAATVNPKISLSIDGMAVNDLIKLVAATTKKNIFIGEEVPGTISYVGNKPITKRELYGLLQTTLESRGYTMIDTGGGYLSVVKMADATQMNLPLMEKSDIPQMQNHIFTFRFATAENMSTKIKHFTSKNGKITASKESNSVIVTDFPDYISTIEKAMKILDTRDETIANTTHVISLRNADAKSLVTTLNTIIGKMTLIPGQQPPSITSDETTNSLIVIASDELYKSLEATVKSLDLDRQQVYVRAKIIEISEGKSKEVGIKYGLSGGTVGSNGVFTFNTMLGDGTAAAVALDPSVTTALKFDIPTITSGIALGANIALLNTNGAAEILSEPSILCIDNLESSIYVGKTESISSGVTQGVGTGITQNFTRQDIGLTLKIKPRLSNDNKVLLGVNAKLEDIDSNTNLQLPSTTKREVITSAIVNNGETVIIGGLIREKTDHNDNRVPFLGDIPVLGHLFRDESSKTDKINLVILLTPYIIEKSGDLSSLRAQLNQLDAIQARYVDRITQSLESKKKSNP</sequence>
<dbReference type="Proteomes" id="UP000008721">
    <property type="component" value="Chromosome"/>
</dbReference>
<dbReference type="RefSeq" id="WP_013460083.1">
    <property type="nucleotide sequence ID" value="NC_014762.1"/>
</dbReference>
<dbReference type="InterPro" id="IPR005644">
    <property type="entry name" value="NolW-like"/>
</dbReference>
<dbReference type="GO" id="GO:0009306">
    <property type="term" value="P:protein secretion"/>
    <property type="evidence" value="ECO:0007669"/>
    <property type="project" value="InterPro"/>
</dbReference>
<dbReference type="InterPro" id="IPR004846">
    <property type="entry name" value="T2SS/T3SS_dom"/>
</dbReference>
<dbReference type="GO" id="GO:0009279">
    <property type="term" value="C:cell outer membrane"/>
    <property type="evidence" value="ECO:0007669"/>
    <property type="project" value="UniProtKB-SubCell"/>
</dbReference>
<dbReference type="KEGG" id="sku:Sulku_1223"/>
<evidence type="ECO:0000256" key="2">
    <source>
        <dbReference type="ARBA" id="ARBA00022692"/>
    </source>
</evidence>
<dbReference type="eggNOG" id="COG1450">
    <property type="taxonomic scope" value="Bacteria"/>
</dbReference>
<dbReference type="InterPro" id="IPR001775">
    <property type="entry name" value="GspD/PilQ"/>
</dbReference>
<dbReference type="Gene3D" id="3.30.1370.120">
    <property type="match status" value="2"/>
</dbReference>
<dbReference type="STRING" id="709032.Sulku_1223"/>
<keyword evidence="12" id="KW-1185">Reference proteome</keyword>
<dbReference type="Pfam" id="PF00263">
    <property type="entry name" value="Secretin"/>
    <property type="match status" value="1"/>
</dbReference>